<evidence type="ECO:0000313" key="2">
    <source>
        <dbReference type="Proteomes" id="UP000663671"/>
    </source>
</evidence>
<name>A0A8A1MKW0_AJECA</name>
<protein>
    <submittedName>
        <fullName evidence="1">Nuclear transport factor 2</fullName>
    </submittedName>
</protein>
<reference evidence="1" key="1">
    <citation type="submission" date="2021-01" db="EMBL/GenBank/DDBJ databases">
        <title>Chromosome-level genome assembly of a human fungal pathogen reveals clustering of transcriptionally co-regulated genes.</title>
        <authorList>
            <person name="Voorhies M."/>
            <person name="Cohen S."/>
            <person name="Shea T.P."/>
            <person name="Petrus S."/>
            <person name="Munoz J.F."/>
            <person name="Poplawski S."/>
            <person name="Goldman W.E."/>
            <person name="Michael T."/>
            <person name="Cuomo C.A."/>
            <person name="Sil A."/>
            <person name="Beyhan S."/>
        </authorList>
    </citation>
    <scope>NUCLEOTIDE SEQUENCE</scope>
    <source>
        <strain evidence="1">WU24</strain>
    </source>
</reference>
<feature type="non-terminal residue" evidence="1">
    <location>
        <position position="40"/>
    </location>
</feature>
<evidence type="ECO:0000313" key="1">
    <source>
        <dbReference type="EMBL" id="QSS64707.1"/>
    </source>
</evidence>
<accession>A0A8A1MKW0</accession>
<sequence>TFKLLLSSSSSFIMILSMAKDPLSRKDEKRSAGSIMMSRC</sequence>
<dbReference type="AlphaFoldDB" id="A0A8A1MKW0"/>
<dbReference type="EMBL" id="CP069114">
    <property type="protein sequence ID" value="QSS64707.1"/>
    <property type="molecule type" value="Genomic_DNA"/>
</dbReference>
<organism evidence="1 2">
    <name type="scientific">Ajellomyces capsulatus</name>
    <name type="common">Darling's disease fungus</name>
    <name type="synonym">Histoplasma capsulatum</name>
    <dbReference type="NCBI Taxonomy" id="5037"/>
    <lineage>
        <taxon>Eukaryota</taxon>
        <taxon>Fungi</taxon>
        <taxon>Dikarya</taxon>
        <taxon>Ascomycota</taxon>
        <taxon>Pezizomycotina</taxon>
        <taxon>Eurotiomycetes</taxon>
        <taxon>Eurotiomycetidae</taxon>
        <taxon>Onygenales</taxon>
        <taxon>Ajellomycetaceae</taxon>
        <taxon>Histoplasma</taxon>
    </lineage>
</organism>
<dbReference type="Proteomes" id="UP000663671">
    <property type="component" value="Chromosome 1"/>
</dbReference>
<dbReference type="VEuPathDB" id="FungiDB:I7I51_01778"/>
<gene>
    <name evidence="1" type="primary">NTF2</name>
    <name evidence="1" type="ORF">I7I51_01778</name>
</gene>
<proteinExistence type="predicted"/>